<dbReference type="EMBL" id="BLXT01007679">
    <property type="protein sequence ID" value="GFO41389.1"/>
    <property type="molecule type" value="Genomic_DNA"/>
</dbReference>
<reference evidence="1 2" key="1">
    <citation type="journal article" date="2021" name="Elife">
        <title>Chloroplast acquisition without the gene transfer in kleptoplastic sea slugs, Plakobranchus ocellatus.</title>
        <authorList>
            <person name="Maeda T."/>
            <person name="Takahashi S."/>
            <person name="Yoshida T."/>
            <person name="Shimamura S."/>
            <person name="Takaki Y."/>
            <person name="Nagai Y."/>
            <person name="Toyoda A."/>
            <person name="Suzuki Y."/>
            <person name="Arimoto A."/>
            <person name="Ishii H."/>
            <person name="Satoh N."/>
            <person name="Nishiyama T."/>
            <person name="Hasebe M."/>
            <person name="Maruyama T."/>
            <person name="Minagawa J."/>
            <person name="Obokata J."/>
            <person name="Shigenobu S."/>
        </authorList>
    </citation>
    <scope>NUCLEOTIDE SEQUENCE [LARGE SCALE GENOMIC DNA]</scope>
</reference>
<dbReference type="Proteomes" id="UP000735302">
    <property type="component" value="Unassembled WGS sequence"/>
</dbReference>
<comment type="caution">
    <text evidence="1">The sequence shown here is derived from an EMBL/GenBank/DDBJ whole genome shotgun (WGS) entry which is preliminary data.</text>
</comment>
<accession>A0AAV4DB25</accession>
<proteinExistence type="predicted"/>
<organism evidence="1 2">
    <name type="scientific">Plakobranchus ocellatus</name>
    <dbReference type="NCBI Taxonomy" id="259542"/>
    <lineage>
        <taxon>Eukaryota</taxon>
        <taxon>Metazoa</taxon>
        <taxon>Spiralia</taxon>
        <taxon>Lophotrochozoa</taxon>
        <taxon>Mollusca</taxon>
        <taxon>Gastropoda</taxon>
        <taxon>Heterobranchia</taxon>
        <taxon>Euthyneura</taxon>
        <taxon>Panpulmonata</taxon>
        <taxon>Sacoglossa</taxon>
        <taxon>Placobranchoidea</taxon>
        <taxon>Plakobranchidae</taxon>
        <taxon>Plakobranchus</taxon>
    </lineage>
</organism>
<name>A0AAV4DB25_9GAST</name>
<keyword evidence="2" id="KW-1185">Reference proteome</keyword>
<protein>
    <recommendedName>
        <fullName evidence="3">Histone H2A</fullName>
    </recommendedName>
</protein>
<evidence type="ECO:0000313" key="2">
    <source>
        <dbReference type="Proteomes" id="UP000735302"/>
    </source>
</evidence>
<dbReference type="AlphaFoldDB" id="A0AAV4DB25"/>
<sequence>MSAGTILSDKKRFKRHNKAIISGSPSSQWLGANQRRKGPRRFMGEFAIYYVTKVLDDARANKVQMARDYSVVDE</sequence>
<evidence type="ECO:0000313" key="1">
    <source>
        <dbReference type="EMBL" id="GFO41389.1"/>
    </source>
</evidence>
<evidence type="ECO:0008006" key="3">
    <source>
        <dbReference type="Google" id="ProtNLM"/>
    </source>
</evidence>
<gene>
    <name evidence="1" type="ORF">PoB_006789400</name>
</gene>